<evidence type="ECO:0000256" key="6">
    <source>
        <dbReference type="ARBA" id="ARBA00023136"/>
    </source>
</evidence>
<dbReference type="CDD" id="cd06261">
    <property type="entry name" value="TM_PBP2"/>
    <property type="match status" value="1"/>
</dbReference>
<comment type="caution">
    <text evidence="9">The sequence shown here is derived from an EMBL/GenBank/DDBJ whole genome shotgun (WGS) entry which is preliminary data.</text>
</comment>
<proteinExistence type="inferred from homology"/>
<feature type="transmembrane region" description="Helical" evidence="7">
    <location>
        <begin position="153"/>
        <end position="172"/>
    </location>
</feature>
<keyword evidence="3" id="KW-1003">Cell membrane</keyword>
<dbReference type="RefSeq" id="WP_377605196.1">
    <property type="nucleotide sequence ID" value="NZ_JBHUME010000011.1"/>
</dbReference>
<accession>A0ABW5PID1</accession>
<dbReference type="PANTHER" id="PTHR43744">
    <property type="entry name" value="ABC TRANSPORTER PERMEASE PROTEIN MG189-RELATED-RELATED"/>
    <property type="match status" value="1"/>
</dbReference>
<evidence type="ECO:0000256" key="5">
    <source>
        <dbReference type="ARBA" id="ARBA00022989"/>
    </source>
</evidence>
<feature type="transmembrane region" description="Helical" evidence="7">
    <location>
        <begin position="193"/>
        <end position="215"/>
    </location>
</feature>
<keyword evidence="10" id="KW-1185">Reference proteome</keyword>
<feature type="transmembrane region" description="Helical" evidence="7">
    <location>
        <begin position="82"/>
        <end position="107"/>
    </location>
</feature>
<dbReference type="InterPro" id="IPR035906">
    <property type="entry name" value="MetI-like_sf"/>
</dbReference>
<dbReference type="PROSITE" id="PS50928">
    <property type="entry name" value="ABC_TM1"/>
    <property type="match status" value="1"/>
</dbReference>
<feature type="transmembrane region" description="Helical" evidence="7">
    <location>
        <begin position="251"/>
        <end position="272"/>
    </location>
</feature>
<evidence type="ECO:0000256" key="7">
    <source>
        <dbReference type="RuleBase" id="RU363032"/>
    </source>
</evidence>
<evidence type="ECO:0000256" key="2">
    <source>
        <dbReference type="ARBA" id="ARBA00022448"/>
    </source>
</evidence>
<dbReference type="Pfam" id="PF00528">
    <property type="entry name" value="BPD_transp_1"/>
    <property type="match status" value="1"/>
</dbReference>
<evidence type="ECO:0000313" key="10">
    <source>
        <dbReference type="Proteomes" id="UP001597541"/>
    </source>
</evidence>
<dbReference type="SUPFAM" id="SSF161098">
    <property type="entry name" value="MetI-like"/>
    <property type="match status" value="1"/>
</dbReference>
<dbReference type="Proteomes" id="UP001597541">
    <property type="component" value="Unassembled WGS sequence"/>
</dbReference>
<keyword evidence="5 7" id="KW-1133">Transmembrane helix</keyword>
<dbReference type="Gene3D" id="1.10.3720.10">
    <property type="entry name" value="MetI-like"/>
    <property type="match status" value="1"/>
</dbReference>
<keyword evidence="4 7" id="KW-0812">Transmembrane</keyword>
<keyword evidence="6 7" id="KW-0472">Membrane</keyword>
<evidence type="ECO:0000256" key="1">
    <source>
        <dbReference type="ARBA" id="ARBA00004651"/>
    </source>
</evidence>
<feature type="transmembrane region" description="Helical" evidence="7">
    <location>
        <begin position="119"/>
        <end position="141"/>
    </location>
</feature>
<evidence type="ECO:0000256" key="4">
    <source>
        <dbReference type="ARBA" id="ARBA00022692"/>
    </source>
</evidence>
<evidence type="ECO:0000313" key="9">
    <source>
        <dbReference type="EMBL" id="MFD2614398.1"/>
    </source>
</evidence>
<feature type="domain" description="ABC transmembrane type-1" evidence="8">
    <location>
        <begin position="82"/>
        <end position="272"/>
    </location>
</feature>
<dbReference type="InterPro" id="IPR000515">
    <property type="entry name" value="MetI-like"/>
</dbReference>
<gene>
    <name evidence="9" type="ORF">ACFSUF_18460</name>
</gene>
<protein>
    <submittedName>
        <fullName evidence="9">Carbohydrate ABC transporter permease</fullName>
    </submittedName>
</protein>
<comment type="subcellular location">
    <subcellularLocation>
        <location evidence="1 7">Cell membrane</location>
        <topology evidence="1 7">Multi-pass membrane protein</topology>
    </subcellularLocation>
</comment>
<evidence type="ECO:0000256" key="3">
    <source>
        <dbReference type="ARBA" id="ARBA00022475"/>
    </source>
</evidence>
<feature type="transmembrane region" description="Helical" evidence="7">
    <location>
        <begin position="21"/>
        <end position="42"/>
    </location>
</feature>
<sequence>METVVQNSIHRKAAGERLRKLMAYCFLMAGSLIMAVPFFWMFSTSLKEEGAVFDMPPKWIPEHFAWSNYSTVLGEADLFHGFLNTMAIVIPTTVMGLFTSSLAAYAFARLQFPARGPLFLLLLATMMIPGVVTMIPTFILFKQVGWLDSWLPLMIPGMFGSAAAVFFLRQFFMTIPSELEDAAKMDGMNPFQIFMKIMIPLSKPAWIAQGIFGFLGGYNDFLNPLIYINSPEKFTLQLVLASFQGFYSAQWTYIMAGSVLALIPTVILFFFAQRYFVEGIAMTGMKG</sequence>
<reference evidence="10" key="1">
    <citation type="journal article" date="2019" name="Int. J. Syst. Evol. Microbiol.">
        <title>The Global Catalogue of Microorganisms (GCM) 10K type strain sequencing project: providing services to taxonomists for standard genome sequencing and annotation.</title>
        <authorList>
            <consortium name="The Broad Institute Genomics Platform"/>
            <consortium name="The Broad Institute Genome Sequencing Center for Infectious Disease"/>
            <person name="Wu L."/>
            <person name="Ma J."/>
        </authorList>
    </citation>
    <scope>NUCLEOTIDE SEQUENCE [LARGE SCALE GENOMIC DNA]</scope>
    <source>
        <strain evidence="10">KCTC 3950</strain>
    </source>
</reference>
<organism evidence="9 10">
    <name type="scientific">Paenibacillus gansuensis</name>
    <dbReference type="NCBI Taxonomy" id="306542"/>
    <lineage>
        <taxon>Bacteria</taxon>
        <taxon>Bacillati</taxon>
        <taxon>Bacillota</taxon>
        <taxon>Bacilli</taxon>
        <taxon>Bacillales</taxon>
        <taxon>Paenibacillaceae</taxon>
        <taxon>Paenibacillus</taxon>
    </lineage>
</organism>
<name>A0ABW5PID1_9BACL</name>
<dbReference type="EMBL" id="JBHUME010000011">
    <property type="protein sequence ID" value="MFD2614398.1"/>
    <property type="molecule type" value="Genomic_DNA"/>
</dbReference>
<comment type="similarity">
    <text evidence="7">Belongs to the binding-protein-dependent transport system permease family.</text>
</comment>
<dbReference type="PANTHER" id="PTHR43744:SF12">
    <property type="entry name" value="ABC TRANSPORTER PERMEASE PROTEIN MG189-RELATED"/>
    <property type="match status" value="1"/>
</dbReference>
<keyword evidence="2 7" id="KW-0813">Transport</keyword>
<evidence type="ECO:0000259" key="8">
    <source>
        <dbReference type="PROSITE" id="PS50928"/>
    </source>
</evidence>